<dbReference type="SUPFAM" id="SSF46785">
    <property type="entry name" value="Winged helix' DNA-binding domain"/>
    <property type="match status" value="1"/>
</dbReference>
<protein>
    <submittedName>
        <fullName evidence="2">Rrf2 family transcriptional regulator</fullName>
    </submittedName>
</protein>
<dbReference type="Proteomes" id="UP001320544">
    <property type="component" value="Chromosome"/>
</dbReference>
<dbReference type="PROSITE" id="PS01332">
    <property type="entry name" value="HTH_RRF2_1"/>
    <property type="match status" value="1"/>
</dbReference>
<name>A0ABM7WLM0_9ACTN</name>
<gene>
    <name evidence="2" type="ORF">CE91St30_26210</name>
</gene>
<evidence type="ECO:0000313" key="2">
    <source>
        <dbReference type="EMBL" id="BDE97288.1"/>
    </source>
</evidence>
<dbReference type="InterPro" id="IPR036390">
    <property type="entry name" value="WH_DNA-bd_sf"/>
</dbReference>
<dbReference type="NCBIfam" id="TIGR00738">
    <property type="entry name" value="rrf2_super"/>
    <property type="match status" value="1"/>
</dbReference>
<proteinExistence type="predicted"/>
<dbReference type="Pfam" id="PF02082">
    <property type="entry name" value="Rrf2"/>
    <property type="match status" value="1"/>
</dbReference>
<evidence type="ECO:0000256" key="1">
    <source>
        <dbReference type="ARBA" id="ARBA00023125"/>
    </source>
</evidence>
<dbReference type="InterPro" id="IPR030489">
    <property type="entry name" value="TR_Rrf2-type_CS"/>
</dbReference>
<evidence type="ECO:0000313" key="3">
    <source>
        <dbReference type="Proteomes" id="UP001320544"/>
    </source>
</evidence>
<reference evidence="2 3" key="1">
    <citation type="submission" date="2022-01" db="EMBL/GenBank/DDBJ databases">
        <title>Novel bile acid biosynthetic pathways are enriched in the microbiome of centenarians.</title>
        <authorList>
            <person name="Sato Y."/>
            <person name="Atarashi K."/>
            <person name="Plichta R.D."/>
            <person name="Arai Y."/>
            <person name="Sasajima S."/>
            <person name="Kearney M.S."/>
            <person name="Suda W."/>
            <person name="Takeshita K."/>
            <person name="Sasaki T."/>
            <person name="Okamoto S."/>
            <person name="Skelly N.A."/>
            <person name="Okamura Y."/>
            <person name="Vlamakis H."/>
            <person name="Li Y."/>
            <person name="Tanoue T."/>
            <person name="Takei H."/>
            <person name="Nittono H."/>
            <person name="Narushima S."/>
            <person name="Irie J."/>
            <person name="Itoh H."/>
            <person name="Moriya K."/>
            <person name="Sugiura Y."/>
            <person name="Suematsu M."/>
            <person name="Moritoki N."/>
            <person name="Shibata S."/>
            <person name="Littman R.D."/>
            <person name="Fischbach A.M."/>
            <person name="Uwamino Y."/>
            <person name="Inoue T."/>
            <person name="Honda A."/>
            <person name="Hattori M."/>
            <person name="Murai T."/>
            <person name="Xavier J.R."/>
            <person name="Hirose N."/>
            <person name="Honda K."/>
        </authorList>
    </citation>
    <scope>NUCLEOTIDE SEQUENCE [LARGE SCALE GENOMIC DNA]</scope>
    <source>
        <strain evidence="2 3">CE91-St30</strain>
    </source>
</reference>
<dbReference type="EMBL" id="AP025564">
    <property type="protein sequence ID" value="BDE97288.1"/>
    <property type="molecule type" value="Genomic_DNA"/>
</dbReference>
<dbReference type="InterPro" id="IPR000944">
    <property type="entry name" value="Tscrpt_reg_Rrf2"/>
</dbReference>
<dbReference type="Gene3D" id="1.10.10.10">
    <property type="entry name" value="Winged helix-like DNA-binding domain superfamily/Winged helix DNA-binding domain"/>
    <property type="match status" value="1"/>
</dbReference>
<organism evidence="2 3">
    <name type="scientific">Raoultibacter timonensis</name>
    <dbReference type="NCBI Taxonomy" id="1907662"/>
    <lineage>
        <taxon>Bacteria</taxon>
        <taxon>Bacillati</taxon>
        <taxon>Actinomycetota</taxon>
        <taxon>Coriobacteriia</taxon>
        <taxon>Eggerthellales</taxon>
        <taxon>Eggerthellaceae</taxon>
        <taxon>Raoultibacter</taxon>
    </lineage>
</organism>
<dbReference type="PROSITE" id="PS51197">
    <property type="entry name" value="HTH_RRF2_2"/>
    <property type="match status" value="1"/>
</dbReference>
<keyword evidence="3" id="KW-1185">Reference proteome</keyword>
<dbReference type="PANTHER" id="PTHR33221:SF5">
    <property type="entry name" value="HTH-TYPE TRANSCRIPTIONAL REGULATOR ISCR"/>
    <property type="match status" value="1"/>
</dbReference>
<accession>A0ABM7WLM0</accession>
<dbReference type="InterPro" id="IPR036388">
    <property type="entry name" value="WH-like_DNA-bd_sf"/>
</dbReference>
<sequence>MRLMIDVAEQGDGARVPLREVAERQSISIKYLEQLAGSLVRAGLLKSTRGARGGYVLTRPAAEMTAGDVLRAAEGSCAPVACLEDDFGVCPRRGECNTISFWEGLDQTIEQYVDGVSLADLVNKPDCAM</sequence>
<keyword evidence="1" id="KW-0238">DNA-binding</keyword>
<dbReference type="PANTHER" id="PTHR33221">
    <property type="entry name" value="WINGED HELIX-TURN-HELIX TRANSCRIPTIONAL REGULATOR, RRF2 FAMILY"/>
    <property type="match status" value="1"/>
</dbReference>